<feature type="signal peptide" evidence="8">
    <location>
        <begin position="1"/>
        <end position="19"/>
    </location>
</feature>
<dbReference type="InterPro" id="IPR036179">
    <property type="entry name" value="Ig-like_dom_sf"/>
</dbReference>
<dbReference type="Gene3D" id="2.60.40.10">
    <property type="entry name" value="Immunoglobulins"/>
    <property type="match status" value="1"/>
</dbReference>
<evidence type="ECO:0000256" key="5">
    <source>
        <dbReference type="ARBA" id="ARBA00022525"/>
    </source>
</evidence>
<dbReference type="InterPro" id="IPR003597">
    <property type="entry name" value="Ig_C1-set"/>
</dbReference>
<keyword evidence="7" id="KW-0393">Immunoglobulin domain</keyword>
<dbReference type="Pfam" id="PF07654">
    <property type="entry name" value="C1-set"/>
    <property type="match status" value="1"/>
</dbReference>
<dbReference type="GO" id="GO:0005576">
    <property type="term" value="C:extracellular region"/>
    <property type="evidence" value="ECO:0007669"/>
    <property type="project" value="UniProtKB-SubCell"/>
</dbReference>
<keyword evidence="11" id="KW-1185">Reference proteome</keyword>
<keyword evidence="6" id="KW-0391">Immunity</keyword>
<dbReference type="OrthoDB" id="9949628at2759"/>
<dbReference type="PANTHER" id="PTHR19944:SF62">
    <property type="entry name" value="BETA-2-MICROGLOBULIN"/>
    <property type="match status" value="1"/>
</dbReference>
<feature type="chain" id="PRO_5034745107" description="Beta-2-microglobulin" evidence="8">
    <location>
        <begin position="20"/>
        <end position="116"/>
    </location>
</feature>
<evidence type="ECO:0000256" key="8">
    <source>
        <dbReference type="SAM" id="SignalP"/>
    </source>
</evidence>
<evidence type="ECO:0000256" key="1">
    <source>
        <dbReference type="ARBA" id="ARBA00004613"/>
    </source>
</evidence>
<dbReference type="GO" id="GO:0042612">
    <property type="term" value="C:MHC class I protein complex"/>
    <property type="evidence" value="ECO:0007669"/>
    <property type="project" value="UniProtKB-KW"/>
</dbReference>
<dbReference type="CTD" id="567"/>
<reference evidence="10" key="1">
    <citation type="submission" date="2025-08" db="UniProtKB">
        <authorList>
            <consortium name="Ensembl"/>
        </authorList>
    </citation>
    <scope>IDENTIFICATION</scope>
</reference>
<evidence type="ECO:0000313" key="11">
    <source>
        <dbReference type="Proteomes" id="UP000694565"/>
    </source>
</evidence>
<dbReference type="InterPro" id="IPR050160">
    <property type="entry name" value="MHC/Immunoglobulin"/>
</dbReference>
<dbReference type="PROSITE" id="PS50835">
    <property type="entry name" value="IG_LIKE"/>
    <property type="match status" value="1"/>
</dbReference>
<dbReference type="RefSeq" id="XP_034381840.1">
    <property type="nucleotide sequence ID" value="XM_034525949.1"/>
</dbReference>
<dbReference type="InterPro" id="IPR013783">
    <property type="entry name" value="Ig-like_fold"/>
</dbReference>
<dbReference type="InterPro" id="IPR003006">
    <property type="entry name" value="Ig/MHC_CS"/>
</dbReference>
<dbReference type="PROSITE" id="PS00290">
    <property type="entry name" value="IG_MHC"/>
    <property type="match status" value="1"/>
</dbReference>
<dbReference type="Proteomes" id="UP000694565">
    <property type="component" value="Unplaced"/>
</dbReference>
<accession>A0A8C3A517</accession>
<protein>
    <recommendedName>
        <fullName evidence="3">Beta-2-microglobulin</fullName>
    </recommendedName>
</protein>
<dbReference type="SMART" id="SM00407">
    <property type="entry name" value="IGc1"/>
    <property type="match status" value="1"/>
</dbReference>
<evidence type="ECO:0000256" key="2">
    <source>
        <dbReference type="ARBA" id="ARBA00009564"/>
    </source>
</evidence>
<dbReference type="GO" id="GO:0002474">
    <property type="term" value="P:antigen processing and presentation of peptide antigen via MHC class I"/>
    <property type="evidence" value="ECO:0007669"/>
    <property type="project" value="UniProtKB-KW"/>
</dbReference>
<dbReference type="InterPro" id="IPR007110">
    <property type="entry name" value="Ig-like_dom"/>
</dbReference>
<evidence type="ECO:0000256" key="3">
    <source>
        <dbReference type="ARBA" id="ARBA00018767"/>
    </source>
</evidence>
<dbReference type="GeneTree" id="ENSGT00940000165013"/>
<organism evidence="10 11">
    <name type="scientific">Cyclopterus lumpus</name>
    <name type="common">Lumpsucker</name>
    <dbReference type="NCBI Taxonomy" id="8103"/>
    <lineage>
        <taxon>Eukaryota</taxon>
        <taxon>Metazoa</taxon>
        <taxon>Chordata</taxon>
        <taxon>Craniata</taxon>
        <taxon>Vertebrata</taxon>
        <taxon>Euteleostomi</taxon>
        <taxon>Actinopterygii</taxon>
        <taxon>Neopterygii</taxon>
        <taxon>Teleostei</taxon>
        <taxon>Neoteleostei</taxon>
        <taxon>Acanthomorphata</taxon>
        <taxon>Eupercaria</taxon>
        <taxon>Perciformes</taxon>
        <taxon>Cottioidei</taxon>
        <taxon>Cottales</taxon>
        <taxon>Cyclopteridae</taxon>
        <taxon>Cyclopterus</taxon>
    </lineage>
</organism>
<evidence type="ECO:0000256" key="6">
    <source>
        <dbReference type="ARBA" id="ARBA00022859"/>
    </source>
</evidence>
<comment type="similarity">
    <text evidence="2">Belongs to the beta-2-microglobulin family.</text>
</comment>
<proteinExistence type="inferred from homology"/>
<evidence type="ECO:0000313" key="10">
    <source>
        <dbReference type="Ensembl" id="ENSCLMP00005036225.1"/>
    </source>
</evidence>
<comment type="subcellular location">
    <subcellularLocation>
        <location evidence="1">Secreted</location>
    </subcellularLocation>
</comment>
<gene>
    <name evidence="10" type="primary">b2m</name>
</gene>
<dbReference type="SUPFAM" id="SSF48726">
    <property type="entry name" value="Immunoglobulin"/>
    <property type="match status" value="1"/>
</dbReference>
<keyword evidence="8" id="KW-0732">Signal</keyword>
<dbReference type="AlphaFoldDB" id="A0A8C3A517"/>
<feature type="domain" description="Ig-like" evidence="9">
    <location>
        <begin position="23"/>
        <end position="110"/>
    </location>
</feature>
<evidence type="ECO:0000256" key="4">
    <source>
        <dbReference type="ARBA" id="ARBA00022451"/>
    </source>
</evidence>
<dbReference type="Ensembl" id="ENSCLMT00005037659.1">
    <property type="protein sequence ID" value="ENSCLMP00005036225.1"/>
    <property type="gene ID" value="ENSCLMG00005017296.1"/>
</dbReference>
<evidence type="ECO:0000256" key="7">
    <source>
        <dbReference type="ARBA" id="ARBA00023319"/>
    </source>
</evidence>
<sequence>MKAFVCAVVGLLCFPPSIAKSSPPMVEVYSQRPGDVGKKNTLICHVTNFYPPEISIELLKNYQVMPGANNTDLAFEENWHYHLTKSIPFTPHKGDSFACRVTHMKKSSMYIWEPDM</sequence>
<name>A0A8C3A517_CYCLU</name>
<keyword evidence="5" id="KW-0964">Secreted</keyword>
<evidence type="ECO:0000259" key="9">
    <source>
        <dbReference type="PROSITE" id="PS50835"/>
    </source>
</evidence>
<reference evidence="10" key="2">
    <citation type="submission" date="2025-09" db="UniProtKB">
        <authorList>
            <consortium name="Ensembl"/>
        </authorList>
    </citation>
    <scope>IDENTIFICATION</scope>
</reference>
<dbReference type="PANTHER" id="PTHR19944">
    <property type="entry name" value="MHC CLASS II-RELATED"/>
    <property type="match status" value="1"/>
</dbReference>
<dbReference type="KEGG" id="clum:117725995"/>
<dbReference type="GeneID" id="117725995"/>
<keyword evidence="4" id="KW-0490">MHC I</keyword>